<sequence>MSRDHYNNYSPHSSLTCLPLSPYFTLSPSFDLRFSLCIRQGIDGDGTFSGYMRNMATTPLSKIDRSWQLAH</sequence>
<evidence type="ECO:0000313" key="1">
    <source>
        <dbReference type="EMBL" id="KGN62882.1"/>
    </source>
</evidence>
<dbReference type="AlphaFoldDB" id="A0A0A0LPZ4"/>
<evidence type="ECO:0000313" key="2">
    <source>
        <dbReference type="Proteomes" id="UP000029981"/>
    </source>
</evidence>
<gene>
    <name evidence="1" type="ORF">Csa_2G379130</name>
</gene>
<reference evidence="1 2" key="2">
    <citation type="journal article" date="2009" name="PLoS ONE">
        <title>An integrated genetic and cytogenetic map of the cucumber genome.</title>
        <authorList>
            <person name="Ren Y."/>
            <person name="Zhang Z."/>
            <person name="Liu J."/>
            <person name="Staub J.E."/>
            <person name="Han Y."/>
            <person name="Cheng Z."/>
            <person name="Li X."/>
            <person name="Lu J."/>
            <person name="Miao H."/>
            <person name="Kang H."/>
            <person name="Xie B."/>
            <person name="Gu X."/>
            <person name="Wang X."/>
            <person name="Du Y."/>
            <person name="Jin W."/>
            <person name="Huang S."/>
        </authorList>
    </citation>
    <scope>NUCLEOTIDE SEQUENCE [LARGE SCALE GENOMIC DNA]</scope>
    <source>
        <strain evidence="2">cv. 9930</strain>
    </source>
</reference>
<organism evidence="1 2">
    <name type="scientific">Cucumis sativus</name>
    <name type="common">Cucumber</name>
    <dbReference type="NCBI Taxonomy" id="3659"/>
    <lineage>
        <taxon>Eukaryota</taxon>
        <taxon>Viridiplantae</taxon>
        <taxon>Streptophyta</taxon>
        <taxon>Embryophyta</taxon>
        <taxon>Tracheophyta</taxon>
        <taxon>Spermatophyta</taxon>
        <taxon>Magnoliopsida</taxon>
        <taxon>eudicotyledons</taxon>
        <taxon>Gunneridae</taxon>
        <taxon>Pentapetalae</taxon>
        <taxon>rosids</taxon>
        <taxon>fabids</taxon>
        <taxon>Cucurbitales</taxon>
        <taxon>Cucurbitaceae</taxon>
        <taxon>Benincaseae</taxon>
        <taxon>Cucumis</taxon>
    </lineage>
</organism>
<reference evidence="1 2" key="4">
    <citation type="journal article" date="2011" name="BMC Genomics">
        <title>RNA-Seq improves annotation of protein-coding genes in the cucumber genome.</title>
        <authorList>
            <person name="Li Z."/>
            <person name="Zhang Z."/>
            <person name="Yan P."/>
            <person name="Huang S."/>
            <person name="Fei Z."/>
            <person name="Lin K."/>
        </authorList>
    </citation>
    <scope>NUCLEOTIDE SEQUENCE [LARGE SCALE GENOMIC DNA]</scope>
    <source>
        <strain evidence="2">cv. 9930</strain>
    </source>
</reference>
<dbReference type="Gramene" id="KGN62882">
    <property type="protein sequence ID" value="KGN62882"/>
    <property type="gene ID" value="Csa_2G379130"/>
</dbReference>
<dbReference type="Proteomes" id="UP000029981">
    <property type="component" value="Chromosome 2"/>
</dbReference>
<proteinExistence type="predicted"/>
<dbReference type="EMBL" id="CM002923">
    <property type="protein sequence ID" value="KGN62882.1"/>
    <property type="molecule type" value="Genomic_DNA"/>
</dbReference>
<protein>
    <submittedName>
        <fullName evidence="1">Uncharacterized protein</fullName>
    </submittedName>
</protein>
<reference evidence="1 2" key="3">
    <citation type="journal article" date="2010" name="BMC Genomics">
        <title>Transcriptome sequencing and comparative analysis of cucumber flowers with different sex types.</title>
        <authorList>
            <person name="Guo S."/>
            <person name="Zheng Y."/>
            <person name="Joung J.G."/>
            <person name="Liu S."/>
            <person name="Zhang Z."/>
            <person name="Crasta O.R."/>
            <person name="Sobral B.W."/>
            <person name="Xu Y."/>
            <person name="Huang S."/>
            <person name="Fei Z."/>
        </authorList>
    </citation>
    <scope>NUCLEOTIDE SEQUENCE [LARGE SCALE GENOMIC DNA]</scope>
    <source>
        <strain evidence="2">cv. 9930</strain>
    </source>
</reference>
<keyword evidence="2" id="KW-1185">Reference proteome</keyword>
<reference evidence="1 2" key="1">
    <citation type="journal article" date="2009" name="Nat. Genet.">
        <title>The genome of the cucumber, Cucumis sativus L.</title>
        <authorList>
            <person name="Huang S."/>
            <person name="Li R."/>
            <person name="Zhang Z."/>
            <person name="Li L."/>
            <person name="Gu X."/>
            <person name="Fan W."/>
            <person name="Lucas W.J."/>
            <person name="Wang X."/>
            <person name="Xie B."/>
            <person name="Ni P."/>
            <person name="Ren Y."/>
            <person name="Zhu H."/>
            <person name="Li J."/>
            <person name="Lin K."/>
            <person name="Jin W."/>
            <person name="Fei Z."/>
            <person name="Li G."/>
            <person name="Staub J."/>
            <person name="Kilian A."/>
            <person name="van der Vossen E.A."/>
            <person name="Wu Y."/>
            <person name="Guo J."/>
            <person name="He J."/>
            <person name="Jia Z."/>
            <person name="Ren Y."/>
            <person name="Tian G."/>
            <person name="Lu Y."/>
            <person name="Ruan J."/>
            <person name="Qian W."/>
            <person name="Wang M."/>
            <person name="Huang Q."/>
            <person name="Li B."/>
            <person name="Xuan Z."/>
            <person name="Cao J."/>
            <person name="Asan"/>
            <person name="Wu Z."/>
            <person name="Zhang J."/>
            <person name="Cai Q."/>
            <person name="Bai Y."/>
            <person name="Zhao B."/>
            <person name="Han Y."/>
            <person name="Li Y."/>
            <person name="Li X."/>
            <person name="Wang S."/>
            <person name="Shi Q."/>
            <person name="Liu S."/>
            <person name="Cho W.K."/>
            <person name="Kim J.Y."/>
            <person name="Xu Y."/>
            <person name="Heller-Uszynska K."/>
            <person name="Miao H."/>
            <person name="Cheng Z."/>
            <person name="Zhang S."/>
            <person name="Wu J."/>
            <person name="Yang Y."/>
            <person name="Kang H."/>
            <person name="Li M."/>
            <person name="Liang H."/>
            <person name="Ren X."/>
            <person name="Shi Z."/>
            <person name="Wen M."/>
            <person name="Jian M."/>
            <person name="Yang H."/>
            <person name="Zhang G."/>
            <person name="Yang Z."/>
            <person name="Chen R."/>
            <person name="Liu S."/>
            <person name="Li J."/>
            <person name="Ma L."/>
            <person name="Liu H."/>
            <person name="Zhou Y."/>
            <person name="Zhao J."/>
            <person name="Fang X."/>
            <person name="Li G."/>
            <person name="Fang L."/>
            <person name="Li Y."/>
            <person name="Liu D."/>
            <person name="Zheng H."/>
            <person name="Zhang Y."/>
            <person name="Qin N."/>
            <person name="Li Z."/>
            <person name="Yang G."/>
            <person name="Yang S."/>
            <person name="Bolund L."/>
            <person name="Kristiansen K."/>
            <person name="Zheng H."/>
            <person name="Li S."/>
            <person name="Zhang X."/>
            <person name="Yang H."/>
            <person name="Wang J."/>
            <person name="Sun R."/>
            <person name="Zhang B."/>
            <person name="Jiang S."/>
            <person name="Wang J."/>
            <person name="Du Y."/>
            <person name="Li S."/>
        </authorList>
    </citation>
    <scope>NUCLEOTIDE SEQUENCE [LARGE SCALE GENOMIC DNA]</scope>
    <source>
        <strain evidence="2">cv. 9930</strain>
    </source>
</reference>
<name>A0A0A0LPZ4_CUCSA</name>
<accession>A0A0A0LPZ4</accession>